<dbReference type="AlphaFoldDB" id="A0A9N9SUU8"/>
<evidence type="ECO:0000256" key="2">
    <source>
        <dbReference type="SAM" id="MobiDB-lite"/>
    </source>
</evidence>
<protein>
    <submittedName>
        <fullName evidence="3">Uncharacterized protein</fullName>
    </submittedName>
</protein>
<sequence>MDDILTEDIRGFAKSEIIKKFNILREEYHTMQRRTEKQQRTISLQELRIGALETFVKIHEFTEESHEKEIQSRDAKVLTLEDNVMRLYSANEKLIVEYQKLNHENKNLEEMCDKLRDQYIDLSKKTIQTKIIMDHLLQLAEDANNRINQYREEVSRLKLERNNSNLKAEIGVYKQKIGEQNKTLNTLKTKLTTVKEKHSEQIGQNMNLGAFSSLQKIKIQMEISKMDDILTEDIRGFAKSEIIKKFNILREEYHTMQRRTEKQQRTISLQELRIGALETFVKIHEFTEESHEKEIQSRDAKVLTLEDNVMRLYSANEKLIVEYQKLNDENKNLKEMCDKLRDQFIDLSKKTIQTKIIMDHLLQRAADANNRINQHREEVSRLKLERNTSNLKAEIGVYKQKIGKQNKTLKTLKTKLATVKEKHSEQIGQNRKLGRELQTKMSSRS</sequence>
<keyword evidence="1" id="KW-0175">Coiled coil</keyword>
<feature type="region of interest" description="Disordered" evidence="2">
    <location>
        <begin position="422"/>
        <end position="445"/>
    </location>
</feature>
<gene>
    <name evidence="3" type="ORF">DIABBA_LOCUS5838</name>
</gene>
<accession>A0A9N9SUU8</accession>
<proteinExistence type="predicted"/>
<name>A0A9N9SUU8_DIABA</name>
<organism evidence="3 4">
    <name type="scientific">Diabrotica balteata</name>
    <name type="common">Banded cucumber beetle</name>
    <dbReference type="NCBI Taxonomy" id="107213"/>
    <lineage>
        <taxon>Eukaryota</taxon>
        <taxon>Metazoa</taxon>
        <taxon>Ecdysozoa</taxon>
        <taxon>Arthropoda</taxon>
        <taxon>Hexapoda</taxon>
        <taxon>Insecta</taxon>
        <taxon>Pterygota</taxon>
        <taxon>Neoptera</taxon>
        <taxon>Endopterygota</taxon>
        <taxon>Coleoptera</taxon>
        <taxon>Polyphaga</taxon>
        <taxon>Cucujiformia</taxon>
        <taxon>Chrysomeloidea</taxon>
        <taxon>Chrysomelidae</taxon>
        <taxon>Galerucinae</taxon>
        <taxon>Diabroticina</taxon>
        <taxon>Diabroticites</taxon>
        <taxon>Diabrotica</taxon>
    </lineage>
</organism>
<dbReference type="Proteomes" id="UP001153709">
    <property type="component" value="Chromosome 3"/>
</dbReference>
<feature type="coiled-coil region" evidence="1">
    <location>
        <begin position="309"/>
        <end position="392"/>
    </location>
</feature>
<evidence type="ECO:0000313" key="4">
    <source>
        <dbReference type="Proteomes" id="UP001153709"/>
    </source>
</evidence>
<dbReference type="EMBL" id="OU898278">
    <property type="protein sequence ID" value="CAG9832325.1"/>
    <property type="molecule type" value="Genomic_DNA"/>
</dbReference>
<reference evidence="3" key="1">
    <citation type="submission" date="2022-01" db="EMBL/GenBank/DDBJ databases">
        <authorList>
            <person name="King R."/>
        </authorList>
    </citation>
    <scope>NUCLEOTIDE SEQUENCE</scope>
</reference>
<feature type="coiled-coil region" evidence="1">
    <location>
        <begin position="91"/>
        <end position="176"/>
    </location>
</feature>
<evidence type="ECO:0000256" key="1">
    <source>
        <dbReference type="SAM" id="Coils"/>
    </source>
</evidence>
<keyword evidence="4" id="KW-1185">Reference proteome</keyword>
<evidence type="ECO:0000313" key="3">
    <source>
        <dbReference type="EMBL" id="CAG9832325.1"/>
    </source>
</evidence>